<keyword evidence="3" id="KW-1003">Cell membrane</keyword>
<dbReference type="GO" id="GO:0006857">
    <property type="term" value="P:oligopeptide transport"/>
    <property type="evidence" value="ECO:0007669"/>
    <property type="project" value="InterPro"/>
</dbReference>
<feature type="transmembrane region" description="Helical" evidence="8">
    <location>
        <begin position="264"/>
        <end position="282"/>
    </location>
</feature>
<evidence type="ECO:0000256" key="8">
    <source>
        <dbReference type="SAM" id="Phobius"/>
    </source>
</evidence>
<feature type="transmembrane region" description="Helical" evidence="8">
    <location>
        <begin position="294"/>
        <end position="311"/>
    </location>
</feature>
<gene>
    <name evidence="9" type="ORF">H9870_07075</name>
</gene>
<feature type="transmembrane region" description="Helical" evidence="8">
    <location>
        <begin position="131"/>
        <end position="154"/>
    </location>
</feature>
<dbReference type="Gene3D" id="1.20.1250.20">
    <property type="entry name" value="MFS general substrate transporter like domains"/>
    <property type="match status" value="1"/>
</dbReference>
<feature type="transmembrane region" description="Helical" evidence="8">
    <location>
        <begin position="438"/>
        <end position="457"/>
    </location>
</feature>
<dbReference type="PANTHER" id="PTHR23517">
    <property type="entry name" value="RESISTANCE PROTEIN MDTM, PUTATIVE-RELATED-RELATED"/>
    <property type="match status" value="1"/>
</dbReference>
<evidence type="ECO:0000313" key="9">
    <source>
        <dbReference type="EMBL" id="HIW91405.1"/>
    </source>
</evidence>
<accession>A0A9D1RPZ0</accession>
<organism evidence="9 10">
    <name type="scientific">Candidatus Corynebacterium avicola</name>
    <dbReference type="NCBI Taxonomy" id="2838527"/>
    <lineage>
        <taxon>Bacteria</taxon>
        <taxon>Bacillati</taxon>
        <taxon>Actinomycetota</taxon>
        <taxon>Actinomycetes</taxon>
        <taxon>Mycobacteriales</taxon>
        <taxon>Corynebacteriaceae</taxon>
        <taxon>Corynebacterium</taxon>
    </lineage>
</organism>
<feature type="transmembrane region" description="Helical" evidence="8">
    <location>
        <begin position="72"/>
        <end position="92"/>
    </location>
</feature>
<feature type="transmembrane region" description="Helical" evidence="8">
    <location>
        <begin position="166"/>
        <end position="186"/>
    </location>
</feature>
<dbReference type="AlphaFoldDB" id="A0A9D1RPZ0"/>
<dbReference type="InterPro" id="IPR005279">
    <property type="entry name" value="Dipep/tripep_permease"/>
</dbReference>
<name>A0A9D1RPZ0_9CORY</name>
<keyword evidence="6 8" id="KW-0472">Membrane</keyword>
<evidence type="ECO:0000256" key="3">
    <source>
        <dbReference type="ARBA" id="ARBA00022475"/>
    </source>
</evidence>
<sequence>MSHTPHDDIENQSPATDGLTRRTFFGHPMGLATLSGVEMWERFSYYGLQAILVYYLYYAVSEGGLGIDQSVAVSIMGAYGGLVYLTSVFGAWVADRILSAERTLFYAAILVMFGHISLAIVPGVVGVTIGLIAVAVGSGTVKTTSQVILGSLYSRGDQRRDGGFSIYYMGVNLGALIGPLICNALWGWQGFHWGFGAAAVMMAIGLIQYSVSRRRTIGTTDQSVTNPLPTNHYLPIFGIGTVVVIAVVLLFATGILAVGRLSDFAALVALVTAVIMWVQMYRSPLVSPEERSRLVGFIPMFLASVLFWSMFQQQSSVIAVYSDERLNRTILGVELSPGFVQSINPLMIIIFAGVFGAIWTRLGDRQPSYATKFGVSIVIIGLSMLGFVPFAGGEANSTPLLALVGILFLFTIAELLLSPVGNSLATRLAPQAFPTRMFALWMLSVSLGTALSGTLASQYDPSDASGERTYFLTLFGVSVVLSALLLLARRWISRKIATIDE</sequence>
<protein>
    <submittedName>
        <fullName evidence="9">Peptide MFS transporter</fullName>
    </submittedName>
</protein>
<dbReference type="Pfam" id="PF00854">
    <property type="entry name" value="PTR2"/>
    <property type="match status" value="1"/>
</dbReference>
<dbReference type="InterPro" id="IPR000109">
    <property type="entry name" value="POT_fam"/>
</dbReference>
<feature type="transmembrane region" description="Helical" evidence="8">
    <location>
        <begin position="192"/>
        <end position="212"/>
    </location>
</feature>
<evidence type="ECO:0000313" key="10">
    <source>
        <dbReference type="Proteomes" id="UP000824190"/>
    </source>
</evidence>
<evidence type="ECO:0000256" key="6">
    <source>
        <dbReference type="ARBA" id="ARBA00023136"/>
    </source>
</evidence>
<comment type="subcellular location">
    <subcellularLocation>
        <location evidence="1">Cell membrane</location>
        <topology evidence="1">Multi-pass membrane protein</topology>
    </subcellularLocation>
    <subcellularLocation>
        <location evidence="7">Membrane</location>
        <topology evidence="7">Multi-pass membrane protein</topology>
    </subcellularLocation>
</comment>
<feature type="transmembrane region" description="Helical" evidence="8">
    <location>
        <begin position="373"/>
        <end position="392"/>
    </location>
</feature>
<reference evidence="9" key="2">
    <citation type="submission" date="2021-04" db="EMBL/GenBank/DDBJ databases">
        <authorList>
            <person name="Gilroy R."/>
        </authorList>
    </citation>
    <scope>NUCLEOTIDE SEQUENCE</scope>
    <source>
        <strain evidence="9">CHK32-1732</strain>
    </source>
</reference>
<dbReference type="GO" id="GO:1904680">
    <property type="term" value="F:peptide transmembrane transporter activity"/>
    <property type="evidence" value="ECO:0007669"/>
    <property type="project" value="InterPro"/>
</dbReference>
<keyword evidence="5 8" id="KW-1133">Transmembrane helix</keyword>
<dbReference type="GO" id="GO:0005886">
    <property type="term" value="C:plasma membrane"/>
    <property type="evidence" value="ECO:0007669"/>
    <property type="project" value="UniProtKB-SubCell"/>
</dbReference>
<feature type="transmembrane region" description="Helical" evidence="8">
    <location>
        <begin position="343"/>
        <end position="361"/>
    </location>
</feature>
<dbReference type="InterPro" id="IPR050171">
    <property type="entry name" value="MFS_Transporters"/>
</dbReference>
<feature type="transmembrane region" description="Helical" evidence="8">
    <location>
        <begin position="469"/>
        <end position="488"/>
    </location>
</feature>
<proteinExistence type="inferred from homology"/>
<evidence type="ECO:0000256" key="5">
    <source>
        <dbReference type="ARBA" id="ARBA00022989"/>
    </source>
</evidence>
<dbReference type="PANTHER" id="PTHR23517:SF15">
    <property type="entry name" value="PROTON-DEPENDENT OLIGOPEPTIDE FAMILY TRANSPORT PROTEIN"/>
    <property type="match status" value="1"/>
</dbReference>
<dbReference type="EMBL" id="DXGC01000066">
    <property type="protein sequence ID" value="HIW91405.1"/>
    <property type="molecule type" value="Genomic_DNA"/>
</dbReference>
<reference evidence="9" key="1">
    <citation type="journal article" date="2021" name="PeerJ">
        <title>Extensive microbial diversity within the chicken gut microbiome revealed by metagenomics and culture.</title>
        <authorList>
            <person name="Gilroy R."/>
            <person name="Ravi A."/>
            <person name="Getino M."/>
            <person name="Pursley I."/>
            <person name="Horton D.L."/>
            <person name="Alikhan N.F."/>
            <person name="Baker D."/>
            <person name="Gharbi K."/>
            <person name="Hall N."/>
            <person name="Watson M."/>
            <person name="Adriaenssens E.M."/>
            <person name="Foster-Nyarko E."/>
            <person name="Jarju S."/>
            <person name="Secka A."/>
            <person name="Antonio M."/>
            <person name="Oren A."/>
            <person name="Chaudhuri R.R."/>
            <person name="La Ragione R."/>
            <person name="Hildebrand F."/>
            <person name="Pallen M.J."/>
        </authorList>
    </citation>
    <scope>NUCLEOTIDE SEQUENCE</scope>
    <source>
        <strain evidence="9">CHK32-1732</strain>
    </source>
</reference>
<feature type="transmembrane region" description="Helical" evidence="8">
    <location>
        <begin position="398"/>
        <end position="417"/>
    </location>
</feature>
<evidence type="ECO:0000256" key="7">
    <source>
        <dbReference type="RuleBase" id="RU003755"/>
    </source>
</evidence>
<feature type="transmembrane region" description="Helical" evidence="8">
    <location>
        <begin position="233"/>
        <end position="258"/>
    </location>
</feature>
<evidence type="ECO:0000256" key="4">
    <source>
        <dbReference type="ARBA" id="ARBA00022692"/>
    </source>
</evidence>
<evidence type="ECO:0000256" key="2">
    <source>
        <dbReference type="ARBA" id="ARBA00022448"/>
    </source>
</evidence>
<dbReference type="InterPro" id="IPR036259">
    <property type="entry name" value="MFS_trans_sf"/>
</dbReference>
<feature type="transmembrane region" description="Helical" evidence="8">
    <location>
        <begin position="104"/>
        <end position="125"/>
    </location>
</feature>
<dbReference type="InterPro" id="IPR018456">
    <property type="entry name" value="PTR2_symporter_CS"/>
</dbReference>
<dbReference type="NCBIfam" id="TIGR00924">
    <property type="entry name" value="yjdL_sub1_fam"/>
    <property type="match status" value="1"/>
</dbReference>
<dbReference type="SUPFAM" id="SSF103473">
    <property type="entry name" value="MFS general substrate transporter"/>
    <property type="match status" value="1"/>
</dbReference>
<comment type="caution">
    <text evidence="9">The sequence shown here is derived from an EMBL/GenBank/DDBJ whole genome shotgun (WGS) entry which is preliminary data.</text>
</comment>
<comment type="similarity">
    <text evidence="7">Belongs to the major facilitator superfamily. Proton-dependent oligopeptide transporter (POT/PTR) (TC 2.A.17) family.</text>
</comment>
<feature type="transmembrane region" description="Helical" evidence="8">
    <location>
        <begin position="43"/>
        <end position="60"/>
    </location>
</feature>
<keyword evidence="4 7" id="KW-0812">Transmembrane</keyword>
<dbReference type="Proteomes" id="UP000824190">
    <property type="component" value="Unassembled WGS sequence"/>
</dbReference>
<keyword evidence="2 7" id="KW-0813">Transport</keyword>
<dbReference type="PROSITE" id="PS01023">
    <property type="entry name" value="PTR2_2"/>
    <property type="match status" value="1"/>
</dbReference>
<evidence type="ECO:0000256" key="1">
    <source>
        <dbReference type="ARBA" id="ARBA00004651"/>
    </source>
</evidence>
<dbReference type="CDD" id="cd17346">
    <property type="entry name" value="MFS_DtpA_like"/>
    <property type="match status" value="1"/>
</dbReference>